<gene>
    <name evidence="14" type="ORF">Rsw2DRAFT_2554</name>
</gene>
<protein>
    <recommendedName>
        <fullName evidence="4">Succinate dehydrogenase cytochrome b556 subunit</fullName>
    </recommendedName>
</protein>
<accession>C8S3C6</accession>
<name>C8S3C6_9RHOB</name>
<evidence type="ECO:0000256" key="5">
    <source>
        <dbReference type="ARBA" id="ARBA00022617"/>
    </source>
</evidence>
<dbReference type="RefSeq" id="WP_008031599.1">
    <property type="nucleotide sequence ID" value="NZ_ACYY01000018.1"/>
</dbReference>
<feature type="transmembrane region" description="Helical" evidence="13">
    <location>
        <begin position="109"/>
        <end position="129"/>
    </location>
</feature>
<comment type="caution">
    <text evidence="14">The sequence shown here is derived from an EMBL/GenBank/DDBJ whole genome shotgun (WGS) entry which is preliminary data.</text>
</comment>
<dbReference type="InterPro" id="IPR014314">
    <property type="entry name" value="Succ_DH_cytb556"/>
</dbReference>
<dbReference type="GO" id="GO:0009055">
    <property type="term" value="F:electron transfer activity"/>
    <property type="evidence" value="ECO:0007669"/>
    <property type="project" value="InterPro"/>
</dbReference>
<comment type="subunit">
    <text evidence="11">Part of an enzyme complex containing four subunits: a flavoprotein, an iron-sulfur protein, plus two membrane-anchoring proteins, SdhC and SdhD. The complex can form homotrimers.</text>
</comment>
<keyword evidence="15" id="KW-1185">Reference proteome</keyword>
<dbReference type="Gene3D" id="1.20.1300.10">
    <property type="entry name" value="Fumarate reductase/succinate dehydrogenase, transmembrane subunit"/>
    <property type="match status" value="1"/>
</dbReference>
<dbReference type="GO" id="GO:0046872">
    <property type="term" value="F:metal ion binding"/>
    <property type="evidence" value="ECO:0007669"/>
    <property type="project" value="UniProtKB-KW"/>
</dbReference>
<dbReference type="Pfam" id="PF01127">
    <property type="entry name" value="Sdh_cyt"/>
    <property type="match status" value="1"/>
</dbReference>
<comment type="cofactor">
    <cofactor evidence="12">
        <name>heme</name>
        <dbReference type="ChEBI" id="CHEBI:30413"/>
    </cofactor>
    <text evidence="12">The heme is bound between the two transmembrane subunits.</text>
</comment>
<dbReference type="NCBIfam" id="TIGR02970">
    <property type="entry name" value="succ_dehyd_cytB"/>
    <property type="match status" value="1"/>
</dbReference>
<comment type="similarity">
    <text evidence="3">Belongs to the cytochrome b560 family.</text>
</comment>
<dbReference type="CDD" id="cd03499">
    <property type="entry name" value="SQR_TypeC_SdhC"/>
    <property type="match status" value="1"/>
</dbReference>
<keyword evidence="5 12" id="KW-0349">Heme</keyword>
<feature type="transmembrane region" description="Helical" evidence="13">
    <location>
        <begin position="69"/>
        <end position="88"/>
    </location>
</feature>
<reference evidence="14 15" key="1">
    <citation type="submission" date="2009-08" db="EMBL/GenBank/DDBJ databases">
        <title>The draft genome of Rhodobacter sp. SW2.</title>
        <authorList>
            <consortium name="US DOE Joint Genome Institute (JGI-PGF)"/>
            <person name="Lucas S."/>
            <person name="Copeland A."/>
            <person name="Lapidus A."/>
            <person name="Glavina del Rio T."/>
            <person name="Tice H."/>
            <person name="Bruce D."/>
            <person name="Goodwin L."/>
            <person name="Pitluck S."/>
            <person name="Larimer F."/>
            <person name="Land M.L."/>
            <person name="Hauser L."/>
            <person name="Emerson D."/>
        </authorList>
    </citation>
    <scope>NUCLEOTIDE SEQUENCE [LARGE SCALE GENOMIC DNA]</scope>
    <source>
        <strain evidence="14 15">SW2</strain>
    </source>
</reference>
<dbReference type="OrthoDB" id="9799441at2"/>
<dbReference type="GO" id="GO:0006099">
    <property type="term" value="P:tricarboxylic acid cycle"/>
    <property type="evidence" value="ECO:0007669"/>
    <property type="project" value="InterPro"/>
</dbReference>
<proteinExistence type="inferred from homology"/>
<evidence type="ECO:0000256" key="2">
    <source>
        <dbReference type="ARBA" id="ARBA00004141"/>
    </source>
</evidence>
<keyword evidence="8 13" id="KW-1133">Transmembrane helix</keyword>
<organism evidence="14 15">
    <name type="scientific">Rhodobacter ferrooxidans</name>
    <dbReference type="NCBI Taxonomy" id="371731"/>
    <lineage>
        <taxon>Bacteria</taxon>
        <taxon>Pseudomonadati</taxon>
        <taxon>Pseudomonadota</taxon>
        <taxon>Alphaproteobacteria</taxon>
        <taxon>Rhodobacterales</taxon>
        <taxon>Rhodobacter group</taxon>
        <taxon>Rhodobacter</taxon>
    </lineage>
</organism>
<sequence>MAEAKREIVRPLSPHLQVYRMKASMATSVLIRITGVGLMSGFILFVWWLLAAAISPEYFAFVNGIVTSWFGYLIFIGSLAAIWYHYLGGLRHLYWDTGKGLDLETVDKLSWGMVIGTPVLTVLTILAIWGI</sequence>
<evidence type="ECO:0000256" key="4">
    <source>
        <dbReference type="ARBA" id="ARBA00020076"/>
    </source>
</evidence>
<feature type="transmembrane region" description="Helical" evidence="13">
    <location>
        <begin position="29"/>
        <end position="49"/>
    </location>
</feature>
<evidence type="ECO:0000256" key="13">
    <source>
        <dbReference type="SAM" id="Phobius"/>
    </source>
</evidence>
<dbReference type="eggNOG" id="COG2009">
    <property type="taxonomic scope" value="Bacteria"/>
</dbReference>
<comment type="subcellular location">
    <subcellularLocation>
        <location evidence="2">Membrane</location>
        <topology evidence="2">Multi-pass membrane protein</topology>
    </subcellularLocation>
</comment>
<evidence type="ECO:0000256" key="7">
    <source>
        <dbReference type="ARBA" id="ARBA00022723"/>
    </source>
</evidence>
<evidence type="ECO:0000256" key="10">
    <source>
        <dbReference type="ARBA" id="ARBA00023136"/>
    </source>
</evidence>
<dbReference type="InterPro" id="IPR018495">
    <property type="entry name" value="Succ_DH_cyt_bsu_CS"/>
</dbReference>
<evidence type="ECO:0000256" key="1">
    <source>
        <dbReference type="ARBA" id="ARBA00004050"/>
    </source>
</evidence>
<evidence type="ECO:0000313" key="15">
    <source>
        <dbReference type="Proteomes" id="UP000010121"/>
    </source>
</evidence>
<dbReference type="STRING" id="371731.Rsw2DRAFT_2554"/>
<dbReference type="PANTHER" id="PTHR10978:SF5">
    <property type="entry name" value="SUCCINATE DEHYDROGENASE CYTOCHROME B560 SUBUNIT, MITOCHONDRIAL"/>
    <property type="match status" value="1"/>
</dbReference>
<evidence type="ECO:0000256" key="3">
    <source>
        <dbReference type="ARBA" id="ARBA00007244"/>
    </source>
</evidence>
<evidence type="ECO:0000256" key="9">
    <source>
        <dbReference type="ARBA" id="ARBA00023004"/>
    </source>
</evidence>
<keyword evidence="6 13" id="KW-0812">Transmembrane</keyword>
<evidence type="ECO:0000256" key="11">
    <source>
        <dbReference type="ARBA" id="ARBA00025912"/>
    </source>
</evidence>
<evidence type="ECO:0000256" key="12">
    <source>
        <dbReference type="PIRSR" id="PIRSR000178-1"/>
    </source>
</evidence>
<dbReference type="InterPro" id="IPR034804">
    <property type="entry name" value="SQR/QFR_C/D"/>
</dbReference>
<dbReference type="SUPFAM" id="SSF81343">
    <property type="entry name" value="Fumarate reductase respiratory complex transmembrane subunits"/>
    <property type="match status" value="1"/>
</dbReference>
<dbReference type="PROSITE" id="PS01001">
    <property type="entry name" value="SDH_CYT_2"/>
    <property type="match status" value="1"/>
</dbReference>
<keyword evidence="7 12" id="KW-0479">Metal-binding</keyword>
<dbReference type="PIRSF" id="PIRSF000178">
    <property type="entry name" value="SDH_cyt_b560"/>
    <property type="match status" value="1"/>
</dbReference>
<dbReference type="InterPro" id="IPR000701">
    <property type="entry name" value="SuccDH_FuR_B_TM-su"/>
</dbReference>
<dbReference type="AlphaFoldDB" id="C8S3C6"/>
<evidence type="ECO:0000256" key="8">
    <source>
        <dbReference type="ARBA" id="ARBA00022989"/>
    </source>
</evidence>
<dbReference type="GO" id="GO:0016020">
    <property type="term" value="C:membrane"/>
    <property type="evidence" value="ECO:0007669"/>
    <property type="project" value="UniProtKB-SubCell"/>
</dbReference>
<dbReference type="PANTHER" id="PTHR10978">
    <property type="entry name" value="SUCCINATE DEHYDROGENASE CYTOCHROME B560 SUBUNIT"/>
    <property type="match status" value="1"/>
</dbReference>
<evidence type="ECO:0000256" key="6">
    <source>
        <dbReference type="ARBA" id="ARBA00022692"/>
    </source>
</evidence>
<feature type="binding site" description="axial binding residue" evidence="12">
    <location>
        <position position="85"/>
    </location>
    <ligand>
        <name>heme</name>
        <dbReference type="ChEBI" id="CHEBI:30413"/>
        <note>ligand shared with second transmembrane subunit</note>
    </ligand>
    <ligandPart>
        <name>Fe</name>
        <dbReference type="ChEBI" id="CHEBI:18248"/>
    </ligandPart>
</feature>
<keyword evidence="10 13" id="KW-0472">Membrane</keyword>
<comment type="function">
    <text evidence="1">Membrane-anchoring subunit of succinate dehydrogenase (SDH).</text>
</comment>
<dbReference type="Proteomes" id="UP000010121">
    <property type="component" value="Unassembled WGS sequence"/>
</dbReference>
<evidence type="ECO:0000313" key="14">
    <source>
        <dbReference type="EMBL" id="EEW24491.1"/>
    </source>
</evidence>
<keyword evidence="9 12" id="KW-0408">Iron</keyword>
<dbReference type="EMBL" id="ACYY01000018">
    <property type="protein sequence ID" value="EEW24491.1"/>
    <property type="molecule type" value="Genomic_DNA"/>
</dbReference>